<comment type="cofactor">
    <cofactor evidence="9 12">
        <name>Mg(2+)</name>
        <dbReference type="ChEBI" id="CHEBI:18420"/>
    </cofactor>
    <cofactor evidence="9 12">
        <name>Mn(2+)</name>
        <dbReference type="ChEBI" id="CHEBI:29035"/>
    </cofactor>
    <text evidence="9 12">Binds 1 Mg(2+) or Mn(2+) ion per subunit.</text>
</comment>
<dbReference type="AlphaFoldDB" id="A0A9D1ACG1"/>
<name>A0A9D1ACG1_9FIRM</name>
<evidence type="ECO:0000256" key="5">
    <source>
        <dbReference type="ARBA" id="ARBA00022842"/>
    </source>
</evidence>
<evidence type="ECO:0000256" key="7">
    <source>
        <dbReference type="ARBA" id="ARBA00023002"/>
    </source>
</evidence>
<gene>
    <name evidence="15" type="ORF">IAB31_02780</name>
</gene>
<feature type="binding site" evidence="11">
    <location>
        <begin position="94"/>
        <end position="100"/>
    </location>
    <ligand>
        <name>D-threo-isocitrate</name>
        <dbReference type="ChEBI" id="CHEBI:15562"/>
    </ligand>
</feature>
<dbReference type="PANTHER" id="PTHR11822">
    <property type="entry name" value="NADP-SPECIFIC ISOCITRATE DEHYDROGENASE"/>
    <property type="match status" value="1"/>
</dbReference>
<dbReference type="EMBL" id="DVGK01000038">
    <property type="protein sequence ID" value="HIR12832.1"/>
    <property type="molecule type" value="Genomic_DNA"/>
</dbReference>
<dbReference type="NCBIfam" id="NF006156">
    <property type="entry name" value="PRK08299.1"/>
    <property type="match status" value="1"/>
</dbReference>
<keyword evidence="8 9" id="KW-0464">Manganese</keyword>
<feature type="binding site" evidence="13">
    <location>
        <position position="82"/>
    </location>
    <ligand>
        <name>NADP(+)</name>
        <dbReference type="ChEBI" id="CHEBI:58349"/>
    </ligand>
</feature>
<keyword evidence="7 9" id="KW-0560">Oxidoreductase</keyword>
<protein>
    <recommendedName>
        <fullName evidence="9">Isocitrate dehydrogenase [NADP]</fullName>
        <ecNumber evidence="9">1.1.1.42</ecNumber>
    </recommendedName>
</protein>
<feature type="binding site" evidence="12">
    <location>
        <position position="273"/>
    </location>
    <ligand>
        <name>Mn(2+)</name>
        <dbReference type="ChEBI" id="CHEBI:29035"/>
    </ligand>
</feature>
<comment type="cofactor">
    <cofactor evidence="1">
        <name>Mn(2+)</name>
        <dbReference type="ChEBI" id="CHEBI:29035"/>
    </cofactor>
</comment>
<feature type="binding site" evidence="11">
    <location>
        <position position="132"/>
    </location>
    <ligand>
        <name>D-threo-isocitrate</name>
        <dbReference type="ChEBI" id="CHEBI:15562"/>
    </ligand>
</feature>
<dbReference type="Pfam" id="PF00180">
    <property type="entry name" value="Iso_dh"/>
    <property type="match status" value="1"/>
</dbReference>
<evidence type="ECO:0000256" key="6">
    <source>
        <dbReference type="ARBA" id="ARBA00022857"/>
    </source>
</evidence>
<reference evidence="15" key="2">
    <citation type="journal article" date="2021" name="PeerJ">
        <title>Extensive microbial diversity within the chicken gut microbiome revealed by metagenomics and culture.</title>
        <authorList>
            <person name="Gilroy R."/>
            <person name="Ravi A."/>
            <person name="Getino M."/>
            <person name="Pursley I."/>
            <person name="Horton D.L."/>
            <person name="Alikhan N.F."/>
            <person name="Baker D."/>
            <person name="Gharbi K."/>
            <person name="Hall N."/>
            <person name="Watson M."/>
            <person name="Adriaenssens E.M."/>
            <person name="Foster-Nyarko E."/>
            <person name="Jarju S."/>
            <person name="Secka A."/>
            <person name="Antonio M."/>
            <person name="Oren A."/>
            <person name="Chaudhuri R.R."/>
            <person name="La Ragione R."/>
            <person name="Hildebrand F."/>
            <person name="Pallen M.J."/>
        </authorList>
    </citation>
    <scope>NUCLEOTIDE SEQUENCE</scope>
    <source>
        <strain evidence="15">ChiSjej4B22-8148</strain>
    </source>
</reference>
<feature type="binding site" evidence="11">
    <location>
        <position position="77"/>
    </location>
    <ligand>
        <name>D-threo-isocitrate</name>
        <dbReference type="ChEBI" id="CHEBI:15562"/>
    </ligand>
</feature>
<evidence type="ECO:0000256" key="11">
    <source>
        <dbReference type="PIRSR" id="PIRSR000108-2"/>
    </source>
</evidence>
<dbReference type="SUPFAM" id="SSF53659">
    <property type="entry name" value="Isocitrate/Isopropylmalate dehydrogenase-like"/>
    <property type="match status" value="1"/>
</dbReference>
<dbReference type="GO" id="GO:0000287">
    <property type="term" value="F:magnesium ion binding"/>
    <property type="evidence" value="ECO:0007669"/>
    <property type="project" value="InterPro"/>
</dbReference>
<evidence type="ECO:0000256" key="2">
    <source>
        <dbReference type="ARBA" id="ARBA00007769"/>
    </source>
</evidence>
<evidence type="ECO:0000256" key="4">
    <source>
        <dbReference type="ARBA" id="ARBA00022723"/>
    </source>
</evidence>
<dbReference type="PANTHER" id="PTHR11822:SF21">
    <property type="entry name" value="ISOCITRATE DEHYDROGENASE [NADP], MITOCHONDRIAL"/>
    <property type="match status" value="1"/>
</dbReference>
<feature type="site" description="Critical for catalysis" evidence="10">
    <location>
        <position position="210"/>
    </location>
</feature>
<feature type="binding site" evidence="13">
    <location>
        <position position="258"/>
    </location>
    <ligand>
        <name>NADP(+)</name>
        <dbReference type="ChEBI" id="CHEBI:58349"/>
    </ligand>
</feature>
<dbReference type="InterPro" id="IPR019818">
    <property type="entry name" value="IsoCit/isopropylmalate_DH_CS"/>
</dbReference>
<reference evidence="15" key="1">
    <citation type="submission" date="2020-10" db="EMBL/GenBank/DDBJ databases">
        <authorList>
            <person name="Gilroy R."/>
        </authorList>
    </citation>
    <scope>NUCLEOTIDE SEQUENCE</scope>
    <source>
        <strain evidence="15">ChiSjej4B22-8148</strain>
    </source>
</reference>
<dbReference type="GO" id="GO:0006099">
    <property type="term" value="P:tricarboxylic acid cycle"/>
    <property type="evidence" value="ECO:0007669"/>
    <property type="project" value="UniProtKB-KW"/>
</dbReference>
<comment type="catalytic activity">
    <reaction evidence="9">
        <text>D-threo-isocitrate + NADP(+) = 2-oxoglutarate + CO2 + NADPH</text>
        <dbReference type="Rhea" id="RHEA:19629"/>
        <dbReference type="ChEBI" id="CHEBI:15562"/>
        <dbReference type="ChEBI" id="CHEBI:16526"/>
        <dbReference type="ChEBI" id="CHEBI:16810"/>
        <dbReference type="ChEBI" id="CHEBI:57783"/>
        <dbReference type="ChEBI" id="CHEBI:58349"/>
        <dbReference type="EC" id="1.1.1.42"/>
    </reaction>
</comment>
<evidence type="ECO:0000256" key="12">
    <source>
        <dbReference type="PIRSR" id="PIRSR000108-3"/>
    </source>
</evidence>
<evidence type="ECO:0000256" key="9">
    <source>
        <dbReference type="PIRNR" id="PIRNR000108"/>
    </source>
</evidence>
<dbReference type="PIRSF" id="PIRSF000108">
    <property type="entry name" value="IDH_NADP"/>
    <property type="match status" value="1"/>
</dbReference>
<accession>A0A9D1ACG1</accession>
<feature type="binding site" evidence="12">
    <location>
        <position position="250"/>
    </location>
    <ligand>
        <name>Mn(2+)</name>
        <dbReference type="ChEBI" id="CHEBI:29035"/>
    </ligand>
</feature>
<keyword evidence="6 9" id="KW-0521">NADP</keyword>
<dbReference type="Proteomes" id="UP000886757">
    <property type="component" value="Unassembled WGS sequence"/>
</dbReference>
<evidence type="ECO:0000256" key="13">
    <source>
        <dbReference type="PIRSR" id="PIRSR000108-4"/>
    </source>
</evidence>
<dbReference type="InterPro" id="IPR024084">
    <property type="entry name" value="IsoPropMal-DH-like_dom"/>
</dbReference>
<dbReference type="InterPro" id="IPR004790">
    <property type="entry name" value="Isocitrate_DH_NADP"/>
</dbReference>
<comment type="caution">
    <text evidence="15">The sequence shown here is derived from an EMBL/GenBank/DDBJ whole genome shotgun (WGS) entry which is preliminary data.</text>
</comment>
<evidence type="ECO:0000256" key="8">
    <source>
        <dbReference type="ARBA" id="ARBA00023211"/>
    </source>
</evidence>
<dbReference type="Gene3D" id="3.40.718.10">
    <property type="entry name" value="Isopropylmalate Dehydrogenase"/>
    <property type="match status" value="1"/>
</dbReference>
<dbReference type="SMART" id="SM01329">
    <property type="entry name" value="Iso_dh"/>
    <property type="match status" value="1"/>
</dbReference>
<comment type="similarity">
    <text evidence="2 9">Belongs to the isocitrate and isopropylmalate dehydrogenases family.</text>
</comment>
<dbReference type="PROSITE" id="PS00470">
    <property type="entry name" value="IDH_IMDH"/>
    <property type="match status" value="1"/>
</dbReference>
<evidence type="ECO:0000256" key="1">
    <source>
        <dbReference type="ARBA" id="ARBA00001936"/>
    </source>
</evidence>
<dbReference type="GO" id="GO:0004450">
    <property type="term" value="F:isocitrate dehydrogenase (NADP+) activity"/>
    <property type="evidence" value="ECO:0007669"/>
    <property type="project" value="UniProtKB-UniRule"/>
</dbReference>
<dbReference type="GO" id="GO:0006102">
    <property type="term" value="P:isocitrate metabolic process"/>
    <property type="evidence" value="ECO:0007669"/>
    <property type="project" value="UniProtKB-UniRule"/>
</dbReference>
<evidence type="ECO:0000313" key="16">
    <source>
        <dbReference type="Proteomes" id="UP000886757"/>
    </source>
</evidence>
<feature type="site" description="Critical for catalysis" evidence="10">
    <location>
        <position position="139"/>
    </location>
</feature>
<organism evidence="15 16">
    <name type="scientific">Candidatus Choladousia intestinavium</name>
    <dbReference type="NCBI Taxonomy" id="2840727"/>
    <lineage>
        <taxon>Bacteria</taxon>
        <taxon>Bacillati</taxon>
        <taxon>Bacillota</taxon>
        <taxon>Clostridia</taxon>
        <taxon>Lachnospirales</taxon>
        <taxon>Lachnospiraceae</taxon>
        <taxon>Lachnospiraceae incertae sedis</taxon>
        <taxon>Candidatus Choladousia</taxon>
    </lineage>
</organism>
<dbReference type="GO" id="GO:0051287">
    <property type="term" value="F:NAD binding"/>
    <property type="evidence" value="ECO:0007669"/>
    <property type="project" value="InterPro"/>
</dbReference>
<sequence>MQKIEMKTPLVEMDGDEMTRVLWKIIKEELIFPYIDLKSEYYDLGLENRNATDDQVTVDSANANKKYGVAVKCATITPNAARMEEYDLKEMWKSPNGTIRAILDGTVFRAPIIVKGIEPYVRSWKKPITIARHAYGDVYKNTEMIVEKPGKAELVFTDQDGKETRETIFDFKGPGVLQGMHNLNSSIESFARSCFNYALDTKQELWFATKDTISKKYDHTFKDIYQEIFDKEYKEKFEKAGITYFYTLIDDAVARVVKSEGGFIWACKNYDGDVMSDMVSSAFGSLAMMTSVLVSPDGCYEYEAAHGTVQRHYYKYLKGEETSTNSVATIFAWTGALRKRGELDGIKELQEYADRMEKAVIQTIESGRMTKDLALITTLKDVTVLNSEDFIKEVRKTFESLQS</sequence>
<feature type="binding site" evidence="11">
    <location>
        <position position="109"/>
    </location>
    <ligand>
        <name>D-threo-isocitrate</name>
        <dbReference type="ChEBI" id="CHEBI:15562"/>
    </ligand>
</feature>
<evidence type="ECO:0000256" key="10">
    <source>
        <dbReference type="PIRSR" id="PIRSR000108-1"/>
    </source>
</evidence>
<keyword evidence="3 9" id="KW-0816">Tricarboxylic acid cycle</keyword>
<dbReference type="EC" id="1.1.1.42" evidence="9"/>
<keyword evidence="4 9" id="KW-0479">Metal-binding</keyword>
<evidence type="ECO:0000313" key="15">
    <source>
        <dbReference type="EMBL" id="HIR12832.1"/>
    </source>
</evidence>
<feature type="binding site" evidence="13">
    <location>
        <position position="325"/>
    </location>
    <ligand>
        <name>NADP(+)</name>
        <dbReference type="ChEBI" id="CHEBI:58349"/>
    </ligand>
</feature>
<feature type="binding site" evidence="13">
    <location>
        <begin position="75"/>
        <end position="77"/>
    </location>
    <ligand>
        <name>NADP(+)</name>
        <dbReference type="ChEBI" id="CHEBI:58349"/>
    </ligand>
</feature>
<evidence type="ECO:0000256" key="3">
    <source>
        <dbReference type="ARBA" id="ARBA00022532"/>
    </source>
</evidence>
<proteinExistence type="inferred from homology"/>
<keyword evidence="5 9" id="KW-0460">Magnesium</keyword>
<evidence type="ECO:0000259" key="14">
    <source>
        <dbReference type="SMART" id="SM01329"/>
    </source>
</evidence>
<feature type="binding site" evidence="13">
    <location>
        <begin position="307"/>
        <end position="312"/>
    </location>
    <ligand>
        <name>NADP(+)</name>
        <dbReference type="ChEBI" id="CHEBI:58349"/>
    </ligand>
</feature>
<feature type="domain" description="Isopropylmalate dehydrogenase-like" evidence="14">
    <location>
        <begin position="9"/>
        <end position="394"/>
    </location>
</feature>
<dbReference type="NCBIfam" id="TIGR00127">
    <property type="entry name" value="nadp_idh_euk"/>
    <property type="match status" value="1"/>
</dbReference>